<accession>A0A2A9EU63</accession>
<dbReference type="AlphaFoldDB" id="A0A2A9EU63"/>
<sequence length="410" mass="45732">MTGRRRAVRPGEPSTPRVERQGADGRAGVSTVWRVRSLETARQVLRARHATTQAGFTAEAIPRGRLKHHPILVSDGPLHDEQRSKVARFFAPVVVAERYTAQMEECADRLLGRTGPGGRLTLDELALHYTVEVTAEVVGLTESSVPRMSRRLVSFFRQPPFDITRRDLGRTPRQWMLAAWNGLLPVGRFFLADVRPAIRERRRERREDVISHLIDEGYTDVDILVECVTYGTAGMVTTREFVTMAAWHLLRDDVLRERYLVAGEQERFAILTEIIRLEPVVGHLYRRAQEPIDVTDGEDSWTIEAGDLVDVCVRPANADPRATGEDGLDLCPGRTLPRGVNAAGLTFGDGAHKCPGQPLAILEADVLLTRLLGRAPRVVREPEVGWDDLIEGYTLRGLVLELPADDPGSR</sequence>
<dbReference type="GO" id="GO:0020037">
    <property type="term" value="F:heme binding"/>
    <property type="evidence" value="ECO:0007669"/>
    <property type="project" value="InterPro"/>
</dbReference>
<dbReference type="PANTHER" id="PTHR46696:SF1">
    <property type="entry name" value="CYTOCHROME P450 YJIB-RELATED"/>
    <property type="match status" value="1"/>
</dbReference>
<dbReference type="InterPro" id="IPR017972">
    <property type="entry name" value="Cyt_P450_CS"/>
</dbReference>
<dbReference type="InterPro" id="IPR036396">
    <property type="entry name" value="Cyt_P450_sf"/>
</dbReference>
<dbReference type="InterPro" id="IPR001128">
    <property type="entry name" value="Cyt_P450"/>
</dbReference>
<dbReference type="PRINTS" id="PR00359">
    <property type="entry name" value="BP450"/>
</dbReference>
<dbReference type="Pfam" id="PF00067">
    <property type="entry name" value="p450"/>
    <property type="match status" value="1"/>
</dbReference>
<dbReference type="InterPro" id="IPR002397">
    <property type="entry name" value="Cyt_P450_B"/>
</dbReference>
<keyword evidence="5" id="KW-1185">Reference proteome</keyword>
<dbReference type="Proteomes" id="UP000224130">
    <property type="component" value="Unassembled WGS sequence"/>
</dbReference>
<dbReference type="PROSITE" id="PS00086">
    <property type="entry name" value="CYTOCHROME_P450"/>
    <property type="match status" value="1"/>
</dbReference>
<keyword evidence="2" id="KW-0560">Oxidoreductase</keyword>
<feature type="region of interest" description="Disordered" evidence="3">
    <location>
        <begin position="1"/>
        <end position="26"/>
    </location>
</feature>
<comment type="similarity">
    <text evidence="1 2">Belongs to the cytochrome P450 family.</text>
</comment>
<proteinExistence type="inferred from homology"/>
<dbReference type="EMBL" id="PDJJ01000001">
    <property type="protein sequence ID" value="PFG42687.1"/>
    <property type="molecule type" value="Genomic_DNA"/>
</dbReference>
<dbReference type="PANTHER" id="PTHR46696">
    <property type="entry name" value="P450, PUTATIVE (EUROFUNG)-RELATED"/>
    <property type="match status" value="1"/>
</dbReference>
<evidence type="ECO:0000313" key="4">
    <source>
        <dbReference type="EMBL" id="PFG42687.1"/>
    </source>
</evidence>
<keyword evidence="2" id="KW-0408">Iron</keyword>
<keyword evidence="2" id="KW-0349">Heme</keyword>
<dbReference type="OrthoDB" id="54272at2"/>
<dbReference type="Gene3D" id="1.10.630.10">
    <property type="entry name" value="Cytochrome P450"/>
    <property type="match status" value="1"/>
</dbReference>
<evidence type="ECO:0000256" key="3">
    <source>
        <dbReference type="SAM" id="MobiDB-lite"/>
    </source>
</evidence>
<dbReference type="SUPFAM" id="SSF48264">
    <property type="entry name" value="Cytochrome P450"/>
    <property type="match status" value="1"/>
</dbReference>
<keyword evidence="2" id="KW-0503">Monooxygenase</keyword>
<dbReference type="GO" id="GO:0005506">
    <property type="term" value="F:iron ion binding"/>
    <property type="evidence" value="ECO:0007669"/>
    <property type="project" value="InterPro"/>
</dbReference>
<dbReference type="CDD" id="cd00302">
    <property type="entry name" value="cytochrome_P450"/>
    <property type="match status" value="1"/>
</dbReference>
<dbReference type="GO" id="GO:0016705">
    <property type="term" value="F:oxidoreductase activity, acting on paired donors, with incorporation or reduction of molecular oxygen"/>
    <property type="evidence" value="ECO:0007669"/>
    <property type="project" value="InterPro"/>
</dbReference>
<keyword evidence="2" id="KW-0479">Metal-binding</keyword>
<evidence type="ECO:0000256" key="1">
    <source>
        <dbReference type="ARBA" id="ARBA00010617"/>
    </source>
</evidence>
<protein>
    <submittedName>
        <fullName evidence="4">Cytochrome P450</fullName>
    </submittedName>
</protein>
<name>A0A2A9EU63_9MICO</name>
<evidence type="ECO:0000256" key="2">
    <source>
        <dbReference type="RuleBase" id="RU000461"/>
    </source>
</evidence>
<gene>
    <name evidence="4" type="ORF">ATJ88_1357</name>
</gene>
<dbReference type="GO" id="GO:0004497">
    <property type="term" value="F:monooxygenase activity"/>
    <property type="evidence" value="ECO:0007669"/>
    <property type="project" value="UniProtKB-KW"/>
</dbReference>
<evidence type="ECO:0000313" key="5">
    <source>
        <dbReference type="Proteomes" id="UP000224130"/>
    </source>
</evidence>
<dbReference type="PRINTS" id="PR00385">
    <property type="entry name" value="P450"/>
</dbReference>
<reference evidence="4 5" key="1">
    <citation type="submission" date="2017-10" db="EMBL/GenBank/DDBJ databases">
        <title>Sequencing the genomes of 1000 actinobacteria strains.</title>
        <authorList>
            <person name="Klenk H.-P."/>
        </authorList>
    </citation>
    <scope>NUCLEOTIDE SEQUENCE [LARGE SCALE GENOMIC DNA]</scope>
    <source>
        <strain evidence="4 5">DSM 21863</strain>
    </source>
</reference>
<organism evidence="4 5">
    <name type="scientific">Isoptericola jiangsuensis</name>
    <dbReference type="NCBI Taxonomy" id="548579"/>
    <lineage>
        <taxon>Bacteria</taxon>
        <taxon>Bacillati</taxon>
        <taxon>Actinomycetota</taxon>
        <taxon>Actinomycetes</taxon>
        <taxon>Micrococcales</taxon>
        <taxon>Promicromonosporaceae</taxon>
        <taxon>Isoptericola</taxon>
    </lineage>
</organism>
<comment type="caution">
    <text evidence="4">The sequence shown here is derived from an EMBL/GenBank/DDBJ whole genome shotgun (WGS) entry which is preliminary data.</text>
</comment>